<name>A0A425I2E4_TOXGO</name>
<proteinExistence type="predicted"/>
<evidence type="ECO:0000313" key="3">
    <source>
        <dbReference type="Proteomes" id="UP000284452"/>
    </source>
</evidence>
<feature type="region of interest" description="Disordered" evidence="1">
    <location>
        <begin position="1"/>
        <end position="25"/>
    </location>
</feature>
<reference evidence="2 3" key="1">
    <citation type="submission" date="2017-10" db="EMBL/GenBank/DDBJ databases">
        <authorList>
            <person name="Sibley D."/>
            <person name="Venepally P."/>
            <person name="Karamycheva S."/>
            <person name="Hadjithomas M."/>
            <person name="Khan A."/>
            <person name="Brunk B."/>
            <person name="Roos D."/>
            <person name="Caler E."/>
            <person name="Lorenzi H."/>
        </authorList>
    </citation>
    <scope>NUCLEOTIDE SEQUENCE [LARGE SCALE GENOMIC DNA]</scope>
    <source>
        <strain evidence="2 3">CAST</strain>
    </source>
</reference>
<dbReference type="EMBL" id="AHIV02000765">
    <property type="protein sequence ID" value="RQX72781.1"/>
    <property type="molecule type" value="Genomic_DNA"/>
</dbReference>
<gene>
    <name evidence="2" type="ORF">TGCAST_387850</name>
</gene>
<dbReference type="AlphaFoldDB" id="A0A425I2E4"/>
<feature type="compositionally biased region" description="Basic residues" evidence="1">
    <location>
        <begin position="9"/>
        <end position="25"/>
    </location>
</feature>
<evidence type="ECO:0000256" key="1">
    <source>
        <dbReference type="SAM" id="MobiDB-lite"/>
    </source>
</evidence>
<comment type="caution">
    <text evidence="2">The sequence shown here is derived from an EMBL/GenBank/DDBJ whole genome shotgun (WGS) entry which is preliminary data.</text>
</comment>
<evidence type="ECO:0000313" key="2">
    <source>
        <dbReference type="EMBL" id="RQX72781.1"/>
    </source>
</evidence>
<organism evidence="2 3">
    <name type="scientific">Toxoplasma gondii CAST</name>
    <dbReference type="NCBI Taxonomy" id="943122"/>
    <lineage>
        <taxon>Eukaryota</taxon>
        <taxon>Sar</taxon>
        <taxon>Alveolata</taxon>
        <taxon>Apicomplexa</taxon>
        <taxon>Conoidasida</taxon>
        <taxon>Coccidia</taxon>
        <taxon>Eucoccidiorida</taxon>
        <taxon>Eimeriorina</taxon>
        <taxon>Sarcocystidae</taxon>
        <taxon>Toxoplasma</taxon>
    </lineage>
</organism>
<accession>A0A425I2E4</accession>
<dbReference type="Proteomes" id="UP000284452">
    <property type="component" value="Unassembled WGS sequence"/>
</dbReference>
<dbReference type="VEuPathDB" id="ToxoDB:TGCAST_387850"/>
<sequence length="180" mass="20496">MTSEEATGGRKRRRKRRKKLRKYPRVPRTPRICCCSKPERNGSERGSPWRFTRTSISAVSRQTFSESSFLPSFNFHTVWAGGAYTTACVSHSRVDVLQASSRYAYREDAGCCAHRKGAPSIFLRFVEGTQSPSFLMYTCLQLSRHKTMQILPTPIPKRKQNTSRPKRSGGTLIVLFFPLS</sequence>
<protein>
    <submittedName>
        <fullName evidence="2">Uncharacterized protein</fullName>
    </submittedName>
</protein>